<accession>A0A9Q6PRC0</accession>
<name>A0A9Q6PRC0_PISSA</name>
<dbReference type="EMBL" id="CP038908">
    <property type="protein sequence ID" value="QGO04480.1"/>
    <property type="molecule type" value="Genomic_DNA"/>
</dbReference>
<organism evidence="2 3">
    <name type="scientific">Piscirickettsia salmonis</name>
    <dbReference type="NCBI Taxonomy" id="1238"/>
    <lineage>
        <taxon>Bacteria</taxon>
        <taxon>Pseudomonadati</taxon>
        <taxon>Pseudomonadota</taxon>
        <taxon>Gammaproteobacteria</taxon>
        <taxon>Thiotrichales</taxon>
        <taxon>Piscirickettsiaceae</taxon>
        <taxon>Piscirickettsia</taxon>
    </lineage>
</organism>
<protein>
    <submittedName>
        <fullName evidence="2">Uncharacterized protein</fullName>
    </submittedName>
</protein>
<feature type="transmembrane region" description="Helical" evidence="1">
    <location>
        <begin position="7"/>
        <end position="28"/>
    </location>
</feature>
<evidence type="ECO:0000313" key="2">
    <source>
        <dbReference type="EMBL" id="QGO04480.1"/>
    </source>
</evidence>
<gene>
    <name evidence="2" type="ORF">Psal009_00348</name>
</gene>
<reference evidence="2 3" key="1">
    <citation type="submission" date="2019-04" db="EMBL/GenBank/DDBJ databases">
        <title>Complete genome sequencing of Piscirickettsia salmonis strain Psal-009.</title>
        <authorList>
            <person name="Schober I."/>
            <person name="Bunk B."/>
            <person name="Sproer C."/>
            <person name="Carril G.P."/>
            <person name="Riedel T."/>
            <person name="Flores-Herrera P.A."/>
            <person name="Nourdin-Galindo G."/>
            <person name="Marshall S.H."/>
            <person name="Overmann J."/>
        </authorList>
    </citation>
    <scope>NUCLEOTIDE SEQUENCE [LARGE SCALE GENOMIC DNA]</scope>
    <source>
        <strain evidence="2 3">Psal-009</strain>
    </source>
</reference>
<proteinExistence type="predicted"/>
<keyword evidence="1" id="KW-0812">Transmembrane</keyword>
<evidence type="ECO:0000256" key="1">
    <source>
        <dbReference type="SAM" id="Phobius"/>
    </source>
</evidence>
<keyword evidence="3" id="KW-1185">Reference proteome</keyword>
<sequence length="65" mass="7330">MFSKTKVPLIISIGSVLVYFTILIFQVYSPPSFAKSYNKNPVGCEKLGKQAEELCVERINTMEEV</sequence>
<evidence type="ECO:0000313" key="3">
    <source>
        <dbReference type="Proteomes" id="UP000422232"/>
    </source>
</evidence>
<dbReference type="RefSeq" id="WP_016212579.1">
    <property type="nucleotide sequence ID" value="NZ_CP013761.1"/>
</dbReference>
<keyword evidence="1" id="KW-1133">Transmembrane helix</keyword>
<dbReference type="Proteomes" id="UP000422232">
    <property type="component" value="Chromosome"/>
</dbReference>
<keyword evidence="1" id="KW-0472">Membrane</keyword>
<dbReference type="AlphaFoldDB" id="A0A9Q6PRC0"/>